<comment type="caution">
    <text evidence="1">The sequence shown here is derived from an EMBL/GenBank/DDBJ whole genome shotgun (WGS) entry which is preliminary data.</text>
</comment>
<accession>A0ABM9FFC3</accession>
<sequence>MYSRTIPLLNPIKTDKGELKEIVVHTAPAKLTREVGQKYDLERDPEGIAQMDYMFDLAMLMTGLSETDISMLSTPDYNSLKDEVRKLAFNTSEDLLKEDFARHRQAGKRDKEPTISLEEPELLVPVTDEIAGEIKSYRLNPPTVGLTRKLRNEKDEHKRGMAISAQCTGLHTDIIDQFHMPDFNYLMGKLSDFLTEGSAFFQKQTSTD</sequence>
<dbReference type="Proteomes" id="UP001152651">
    <property type="component" value="Unassembled WGS sequence"/>
</dbReference>
<gene>
    <name evidence="1" type="ORF">FBBNIHIM_22975</name>
</gene>
<dbReference type="EMBL" id="CALSBS010000033">
    <property type="protein sequence ID" value="CAH6661975.1"/>
    <property type="molecule type" value="Genomic_DNA"/>
</dbReference>
<proteinExistence type="predicted"/>
<evidence type="ECO:0000313" key="2">
    <source>
        <dbReference type="Proteomes" id="UP001152651"/>
    </source>
</evidence>
<reference evidence="1" key="1">
    <citation type="submission" date="2022-05" db="EMBL/GenBank/DDBJ databases">
        <authorList>
            <person name="Blom J."/>
        </authorList>
    </citation>
    <scope>NUCLEOTIDE SEQUENCE</scope>
    <source>
        <strain evidence="1">Type strain: CPO20170097</strain>
    </source>
</reference>
<dbReference type="RefSeq" id="WP_253899142.1">
    <property type="nucleotide sequence ID" value="NZ_CALSBS010000033.1"/>
</dbReference>
<evidence type="ECO:0000313" key="1">
    <source>
        <dbReference type="EMBL" id="CAH6661975.1"/>
    </source>
</evidence>
<name>A0ABM9FFC3_9ENTR</name>
<protein>
    <submittedName>
        <fullName evidence="1">Phage tail assembly chaperone proteins, E, or 41 or 14</fullName>
    </submittedName>
</protein>
<keyword evidence="2" id="KW-1185">Reference proteome</keyword>
<organism evidence="1 2">
    <name type="scientific">Pseudocitrobacter vendiensis</name>
    <dbReference type="NCBI Taxonomy" id="2488306"/>
    <lineage>
        <taxon>Bacteria</taxon>
        <taxon>Pseudomonadati</taxon>
        <taxon>Pseudomonadota</taxon>
        <taxon>Gammaproteobacteria</taxon>
        <taxon>Enterobacterales</taxon>
        <taxon>Enterobacteriaceae</taxon>
        <taxon>Pseudocitrobacter</taxon>
    </lineage>
</organism>